<feature type="chain" id="PRO_5038950884" evidence="6">
    <location>
        <begin position="20"/>
        <end position="347"/>
    </location>
</feature>
<dbReference type="InterPro" id="IPR002491">
    <property type="entry name" value="ABC_transptr_periplasmic_BD"/>
</dbReference>
<comment type="caution">
    <text evidence="8">The sequence shown here is derived from an EMBL/GenBank/DDBJ whole genome shotgun (WGS) entry which is preliminary data.</text>
</comment>
<dbReference type="Proteomes" id="UP000295371">
    <property type="component" value="Unassembled WGS sequence"/>
</dbReference>
<evidence type="ECO:0000256" key="2">
    <source>
        <dbReference type="ARBA" id="ARBA00008814"/>
    </source>
</evidence>
<gene>
    <name evidence="8" type="ORF">CLV29_0821</name>
</gene>
<evidence type="ECO:0000256" key="1">
    <source>
        <dbReference type="ARBA" id="ARBA00004196"/>
    </source>
</evidence>
<dbReference type="CDD" id="cd01146">
    <property type="entry name" value="FhuD"/>
    <property type="match status" value="1"/>
</dbReference>
<dbReference type="PANTHER" id="PTHR30532:SF24">
    <property type="entry name" value="FERRIC ENTEROBACTIN-BINDING PERIPLASMIC PROTEIN FEPB"/>
    <property type="match status" value="1"/>
</dbReference>
<comment type="similarity">
    <text evidence="2">Belongs to the bacterial solute-binding protein 8 family.</text>
</comment>
<evidence type="ECO:0000256" key="3">
    <source>
        <dbReference type="ARBA" id="ARBA00022448"/>
    </source>
</evidence>
<dbReference type="RefSeq" id="WP_133753765.1">
    <property type="nucleotide sequence ID" value="NZ_SOAW01000001.1"/>
</dbReference>
<name>A0A4R7J8T3_9ACTN</name>
<comment type="subcellular location">
    <subcellularLocation>
        <location evidence="1">Cell envelope</location>
    </subcellularLocation>
</comment>
<sequence length="347" mass="36189">MSVRALAVATTLAGSLVLAACGGVAADQTDPGPAAEDQGGSGAAFPVTVQHAYGETVIPEQPERIATVGWSNQEAALALGEVPVIMEKATWGDDDGDGVLPWVEQKLTELGAETPAMYDGTDGVDFEAVADSAPDVILAAYSGLSQDDYDTLSQIAPVVAYPDVAWGTTWQETLTLNGTALGKQAEAQALVDDYENQIQEAVQGYENLDGQGAAFTWFDVDDLSQVGFYTTVDPRARFLSEQLGLAVPEAVAAAGEEVFNSNVSAEAVDTLSDLEVIVTYGTEADLATVREDPLLSRIPAVKNGAIVVLDDVADPTLAAAANPSPLGIPYLIENYLPLIEEAAAKAN</sequence>
<reference evidence="8 9" key="1">
    <citation type="submission" date="2019-03" db="EMBL/GenBank/DDBJ databases">
        <title>Genomic Encyclopedia of Archaeal and Bacterial Type Strains, Phase II (KMG-II): from individual species to whole genera.</title>
        <authorList>
            <person name="Goeker M."/>
        </authorList>
    </citation>
    <scope>NUCLEOTIDE SEQUENCE [LARGE SCALE GENOMIC DNA]</scope>
    <source>
        <strain evidence="8 9">DSM 24323</strain>
    </source>
</reference>
<protein>
    <submittedName>
        <fullName evidence="8">Iron complex transport system substrate-binding protein</fullName>
    </submittedName>
</protein>
<keyword evidence="4 6" id="KW-0732">Signal</keyword>
<evidence type="ECO:0000259" key="7">
    <source>
        <dbReference type="PROSITE" id="PS50983"/>
    </source>
</evidence>
<dbReference type="PROSITE" id="PS51257">
    <property type="entry name" value="PROKAR_LIPOPROTEIN"/>
    <property type="match status" value="1"/>
</dbReference>
<dbReference type="OrthoDB" id="1846031at2"/>
<keyword evidence="5" id="KW-0175">Coiled coil</keyword>
<evidence type="ECO:0000256" key="6">
    <source>
        <dbReference type="SAM" id="SignalP"/>
    </source>
</evidence>
<evidence type="ECO:0000256" key="5">
    <source>
        <dbReference type="SAM" id="Coils"/>
    </source>
</evidence>
<dbReference type="GO" id="GO:0030288">
    <property type="term" value="C:outer membrane-bounded periplasmic space"/>
    <property type="evidence" value="ECO:0007669"/>
    <property type="project" value="TreeGrafter"/>
</dbReference>
<accession>A0A4R7J8T3</accession>
<dbReference type="GO" id="GO:1901678">
    <property type="term" value="P:iron coordination entity transport"/>
    <property type="evidence" value="ECO:0007669"/>
    <property type="project" value="UniProtKB-ARBA"/>
</dbReference>
<proteinExistence type="inferred from homology"/>
<dbReference type="Pfam" id="PF01497">
    <property type="entry name" value="Peripla_BP_2"/>
    <property type="match status" value="1"/>
</dbReference>
<feature type="signal peptide" evidence="6">
    <location>
        <begin position="1"/>
        <end position="19"/>
    </location>
</feature>
<organism evidence="8 9">
    <name type="scientific">Naumannella halotolerans</name>
    <dbReference type="NCBI Taxonomy" id="993414"/>
    <lineage>
        <taxon>Bacteria</taxon>
        <taxon>Bacillati</taxon>
        <taxon>Actinomycetota</taxon>
        <taxon>Actinomycetes</taxon>
        <taxon>Propionibacteriales</taxon>
        <taxon>Propionibacteriaceae</taxon>
        <taxon>Naumannella</taxon>
    </lineage>
</organism>
<evidence type="ECO:0000313" key="8">
    <source>
        <dbReference type="EMBL" id="TDT33216.1"/>
    </source>
</evidence>
<evidence type="ECO:0000256" key="4">
    <source>
        <dbReference type="ARBA" id="ARBA00022729"/>
    </source>
</evidence>
<feature type="coiled-coil region" evidence="5">
    <location>
        <begin position="184"/>
        <end position="211"/>
    </location>
</feature>
<dbReference type="EMBL" id="SOAW01000001">
    <property type="protein sequence ID" value="TDT33216.1"/>
    <property type="molecule type" value="Genomic_DNA"/>
</dbReference>
<keyword evidence="9" id="KW-1185">Reference proteome</keyword>
<dbReference type="PANTHER" id="PTHR30532">
    <property type="entry name" value="IRON III DICITRATE-BINDING PERIPLASMIC PROTEIN"/>
    <property type="match status" value="1"/>
</dbReference>
<feature type="domain" description="Fe/B12 periplasmic-binding" evidence="7">
    <location>
        <begin position="64"/>
        <end position="343"/>
    </location>
</feature>
<dbReference type="InterPro" id="IPR051313">
    <property type="entry name" value="Bact_iron-sidero_bind"/>
</dbReference>
<dbReference type="Gene3D" id="3.40.50.1980">
    <property type="entry name" value="Nitrogenase molybdenum iron protein domain"/>
    <property type="match status" value="2"/>
</dbReference>
<keyword evidence="3" id="KW-0813">Transport</keyword>
<dbReference type="AlphaFoldDB" id="A0A4R7J8T3"/>
<dbReference type="SUPFAM" id="SSF53807">
    <property type="entry name" value="Helical backbone' metal receptor"/>
    <property type="match status" value="1"/>
</dbReference>
<evidence type="ECO:0000313" key="9">
    <source>
        <dbReference type="Proteomes" id="UP000295371"/>
    </source>
</evidence>
<dbReference type="PROSITE" id="PS50983">
    <property type="entry name" value="FE_B12_PBP"/>
    <property type="match status" value="1"/>
</dbReference>